<dbReference type="AlphaFoldDB" id="A0A8J4DQC5"/>
<keyword evidence="1" id="KW-0812">Transmembrane</keyword>
<feature type="transmembrane region" description="Helical" evidence="1">
    <location>
        <begin position="43"/>
        <end position="66"/>
    </location>
</feature>
<proteinExistence type="predicted"/>
<protein>
    <submittedName>
        <fullName evidence="2">Uncharacterized protein</fullName>
    </submittedName>
</protein>
<evidence type="ECO:0000313" key="2">
    <source>
        <dbReference type="EMBL" id="GIJ45821.1"/>
    </source>
</evidence>
<keyword evidence="3" id="KW-1185">Reference proteome</keyword>
<keyword evidence="1" id="KW-0472">Membrane</keyword>
<accession>A0A8J4DQC5</accession>
<feature type="transmembrane region" description="Helical" evidence="1">
    <location>
        <begin position="16"/>
        <end position="37"/>
    </location>
</feature>
<dbReference type="RefSeq" id="WP_203899359.1">
    <property type="nucleotide sequence ID" value="NZ_BOPF01000008.1"/>
</dbReference>
<dbReference type="Proteomes" id="UP000619260">
    <property type="component" value="Unassembled WGS sequence"/>
</dbReference>
<evidence type="ECO:0000256" key="1">
    <source>
        <dbReference type="SAM" id="Phobius"/>
    </source>
</evidence>
<keyword evidence="1" id="KW-1133">Transmembrane helix</keyword>
<sequence length="68" mass="7156">MAASNPPAPMSRPTEICFVLLFALVLGAIAFGLALLLGCPPDIATVWAASTFAVTIGLCFTVLTYLRR</sequence>
<evidence type="ECO:0000313" key="3">
    <source>
        <dbReference type="Proteomes" id="UP000619260"/>
    </source>
</evidence>
<comment type="caution">
    <text evidence="2">The sequence shown here is derived from an EMBL/GenBank/DDBJ whole genome shotgun (WGS) entry which is preliminary data.</text>
</comment>
<gene>
    <name evidence="2" type="ORF">Val02_27070</name>
</gene>
<reference evidence="2" key="1">
    <citation type="submission" date="2021-01" db="EMBL/GenBank/DDBJ databases">
        <title>Whole genome shotgun sequence of Virgisporangium aliadipatigenens NBRC 105644.</title>
        <authorList>
            <person name="Komaki H."/>
            <person name="Tamura T."/>
        </authorList>
    </citation>
    <scope>NUCLEOTIDE SEQUENCE</scope>
    <source>
        <strain evidence="2">NBRC 105644</strain>
    </source>
</reference>
<name>A0A8J4DQC5_9ACTN</name>
<dbReference type="EMBL" id="BOPF01000008">
    <property type="protein sequence ID" value="GIJ45821.1"/>
    <property type="molecule type" value="Genomic_DNA"/>
</dbReference>
<organism evidence="2 3">
    <name type="scientific">Virgisporangium aliadipatigenens</name>
    <dbReference type="NCBI Taxonomy" id="741659"/>
    <lineage>
        <taxon>Bacteria</taxon>
        <taxon>Bacillati</taxon>
        <taxon>Actinomycetota</taxon>
        <taxon>Actinomycetes</taxon>
        <taxon>Micromonosporales</taxon>
        <taxon>Micromonosporaceae</taxon>
        <taxon>Virgisporangium</taxon>
    </lineage>
</organism>